<evidence type="ECO:0000313" key="1">
    <source>
        <dbReference type="EMBL" id="KAI3767534.1"/>
    </source>
</evidence>
<comment type="caution">
    <text evidence="1">The sequence shown here is derived from an EMBL/GenBank/DDBJ whole genome shotgun (WGS) entry which is preliminary data.</text>
</comment>
<keyword evidence="2" id="KW-1185">Reference proteome</keyword>
<dbReference type="Proteomes" id="UP001055811">
    <property type="component" value="Linkage Group LG03"/>
</dbReference>
<organism evidence="1 2">
    <name type="scientific">Cichorium intybus</name>
    <name type="common">Chicory</name>
    <dbReference type="NCBI Taxonomy" id="13427"/>
    <lineage>
        <taxon>Eukaryota</taxon>
        <taxon>Viridiplantae</taxon>
        <taxon>Streptophyta</taxon>
        <taxon>Embryophyta</taxon>
        <taxon>Tracheophyta</taxon>
        <taxon>Spermatophyta</taxon>
        <taxon>Magnoliopsida</taxon>
        <taxon>eudicotyledons</taxon>
        <taxon>Gunneridae</taxon>
        <taxon>Pentapetalae</taxon>
        <taxon>asterids</taxon>
        <taxon>campanulids</taxon>
        <taxon>Asterales</taxon>
        <taxon>Asteraceae</taxon>
        <taxon>Cichorioideae</taxon>
        <taxon>Cichorieae</taxon>
        <taxon>Cichoriinae</taxon>
        <taxon>Cichorium</taxon>
    </lineage>
</organism>
<gene>
    <name evidence="1" type="ORF">L2E82_17726</name>
</gene>
<sequence>MKIVTSSVVVHQIYEESAAVVLDWIGEREREREEERSWKVKGTAVFPFQRLILTGSGLTPSSLPNIYQFVFHYLVLTY</sequence>
<reference evidence="2" key="1">
    <citation type="journal article" date="2022" name="Mol. Ecol. Resour.">
        <title>The genomes of chicory, endive, great burdock and yacon provide insights into Asteraceae palaeo-polyploidization history and plant inulin production.</title>
        <authorList>
            <person name="Fan W."/>
            <person name="Wang S."/>
            <person name="Wang H."/>
            <person name="Wang A."/>
            <person name="Jiang F."/>
            <person name="Liu H."/>
            <person name="Zhao H."/>
            <person name="Xu D."/>
            <person name="Zhang Y."/>
        </authorList>
    </citation>
    <scope>NUCLEOTIDE SEQUENCE [LARGE SCALE GENOMIC DNA]</scope>
    <source>
        <strain evidence="2">cv. Punajuju</strain>
    </source>
</reference>
<proteinExistence type="predicted"/>
<reference evidence="1 2" key="2">
    <citation type="journal article" date="2022" name="Mol. Ecol. Resour.">
        <title>The genomes of chicory, endive, great burdock and yacon provide insights into Asteraceae paleo-polyploidization history and plant inulin production.</title>
        <authorList>
            <person name="Fan W."/>
            <person name="Wang S."/>
            <person name="Wang H."/>
            <person name="Wang A."/>
            <person name="Jiang F."/>
            <person name="Liu H."/>
            <person name="Zhao H."/>
            <person name="Xu D."/>
            <person name="Zhang Y."/>
        </authorList>
    </citation>
    <scope>NUCLEOTIDE SEQUENCE [LARGE SCALE GENOMIC DNA]</scope>
    <source>
        <strain evidence="2">cv. Punajuju</strain>
        <tissue evidence="1">Leaves</tissue>
    </source>
</reference>
<accession>A0ACB9F8G0</accession>
<dbReference type="EMBL" id="CM042011">
    <property type="protein sequence ID" value="KAI3767534.1"/>
    <property type="molecule type" value="Genomic_DNA"/>
</dbReference>
<protein>
    <submittedName>
        <fullName evidence="1">Uncharacterized protein</fullName>
    </submittedName>
</protein>
<evidence type="ECO:0000313" key="2">
    <source>
        <dbReference type="Proteomes" id="UP001055811"/>
    </source>
</evidence>
<name>A0ACB9F8G0_CICIN</name>